<evidence type="ECO:0000256" key="17">
    <source>
        <dbReference type="ARBA" id="ARBA00048918"/>
    </source>
</evidence>
<evidence type="ECO:0000256" key="2">
    <source>
        <dbReference type="ARBA" id="ARBA00005402"/>
    </source>
</evidence>
<dbReference type="OMA" id="QLPYFCN"/>
<comment type="catalytic activity">
    <reaction evidence="17">
        <text>ergosterol + NADP(+) = ergosta-5,7,22,24(28)-tetraen-3beta-ol + NADPH + H(+)</text>
        <dbReference type="Rhea" id="RHEA:18501"/>
        <dbReference type="ChEBI" id="CHEBI:15378"/>
        <dbReference type="ChEBI" id="CHEBI:16933"/>
        <dbReference type="ChEBI" id="CHEBI:18249"/>
        <dbReference type="ChEBI" id="CHEBI:57783"/>
        <dbReference type="ChEBI" id="CHEBI:58349"/>
        <dbReference type="EC" id="1.3.1.71"/>
    </reaction>
    <physiologicalReaction direction="right-to-left" evidence="17">
        <dbReference type="Rhea" id="RHEA:18503"/>
    </physiologicalReaction>
</comment>
<keyword evidence="5" id="KW-0256">Endoplasmic reticulum</keyword>
<evidence type="ECO:0000256" key="15">
    <source>
        <dbReference type="ARBA" id="ARBA00029435"/>
    </source>
</evidence>
<keyword evidence="14" id="KW-0753">Steroid metabolism</keyword>
<keyword evidence="7" id="KW-0752">Steroid biosynthesis</keyword>
<sequence length="430" mass="49799">MWGVIGIMIFSHTLIYYCWICLTYYEGRFPYPSGVSDIIPFFARMGKHVVEGASPTWYACMIYWAFLLFEAFLQYVCTGVMVKGLPLEHEGGRQLVYNCNALQAWYITLGLWVYLQWSGLFPWSTLMHHYGPLLTASVISGNAISVFSFVIAIATGAQFRMSGNLVYDFFMGASLNPRIGSLDMKMFAEIRISWMLLFFLTTSCAAYMHEVHGTVSWPMLFLCLAHLFYANACMKGEECIPSTWDIFYEKNGWMLIFWNFAGVPFVYCFQSVYLAKVAGPIEHSSWYTITLYVILCTAYYIWDTANSQKNHFRMQQAGTYIKRPWALPQLPWQTLKDPQYMTTDRGSKLLISGWWAYARKPHYAADLTMSLCWGLICGFGSWVPFIYFAFFFTHLMHRGMRDNERCAKKYGKDWDRYLAKVPAQFVPGVF</sequence>
<organism evidence="19 20">
    <name type="scientific">Diacronema lutheri</name>
    <name type="common">Unicellular marine alga</name>
    <name type="synonym">Monochrysis lutheri</name>
    <dbReference type="NCBI Taxonomy" id="2081491"/>
    <lineage>
        <taxon>Eukaryota</taxon>
        <taxon>Haptista</taxon>
        <taxon>Haptophyta</taxon>
        <taxon>Pavlovophyceae</taxon>
        <taxon>Pavlovales</taxon>
        <taxon>Pavlovaceae</taxon>
        <taxon>Diacronema</taxon>
    </lineage>
</organism>
<evidence type="ECO:0000256" key="18">
    <source>
        <dbReference type="SAM" id="Phobius"/>
    </source>
</evidence>
<dbReference type="GO" id="GO:0005789">
    <property type="term" value="C:endoplasmic reticulum membrane"/>
    <property type="evidence" value="ECO:0007669"/>
    <property type="project" value="UniProtKB-SubCell"/>
</dbReference>
<gene>
    <name evidence="19" type="ORF">KFE25_003011</name>
</gene>
<dbReference type="PANTHER" id="PTHR21257:SF31">
    <property type="entry name" value="DELTA(24(24(1)))-STEROL REDUCTASE ERG4"/>
    <property type="match status" value="1"/>
</dbReference>
<feature type="transmembrane region" description="Helical" evidence="18">
    <location>
        <begin position="285"/>
        <end position="302"/>
    </location>
</feature>
<keyword evidence="4 18" id="KW-0812">Transmembrane</keyword>
<feature type="transmembrane region" description="Helical" evidence="18">
    <location>
        <begin position="7"/>
        <end position="25"/>
    </location>
</feature>
<dbReference type="EMBL" id="JAGTXO010000010">
    <property type="protein sequence ID" value="KAG8465704.1"/>
    <property type="molecule type" value="Genomic_DNA"/>
</dbReference>
<dbReference type="InterPro" id="IPR001171">
    <property type="entry name" value="ERG24_DHCR-like"/>
</dbReference>
<keyword evidence="20" id="KW-1185">Reference proteome</keyword>
<keyword evidence="10" id="KW-0756">Sterol biosynthesis</keyword>
<evidence type="ECO:0000313" key="19">
    <source>
        <dbReference type="EMBL" id="KAG8465704.1"/>
    </source>
</evidence>
<reference evidence="19" key="1">
    <citation type="submission" date="2021-05" db="EMBL/GenBank/DDBJ databases">
        <title>The genome of the haptophyte Pavlova lutheri (Diacronema luteri, Pavlovales) - a model for lipid biosynthesis in eukaryotic algae.</title>
        <authorList>
            <person name="Hulatt C.J."/>
            <person name="Posewitz M.C."/>
        </authorList>
    </citation>
    <scope>NUCLEOTIDE SEQUENCE</scope>
    <source>
        <strain evidence="19">NIVA-4/92</strain>
    </source>
</reference>
<accession>A0A8J5XLZ2</accession>
<evidence type="ECO:0000256" key="4">
    <source>
        <dbReference type="ARBA" id="ARBA00022692"/>
    </source>
</evidence>
<dbReference type="FunFam" id="1.20.120.1630:FF:000003">
    <property type="entry name" value="C-24(28) sterol reductase"/>
    <property type="match status" value="1"/>
</dbReference>
<protein>
    <recommendedName>
        <fullName evidence="16">Delta(24(24(1)))-sterol reductase</fullName>
        <ecNumber evidence="16">1.3.1.71</ecNumber>
    </recommendedName>
</protein>
<keyword evidence="12 18" id="KW-0472">Membrane</keyword>
<evidence type="ECO:0000256" key="9">
    <source>
        <dbReference type="ARBA" id="ARBA00023002"/>
    </source>
</evidence>
<feature type="transmembrane region" description="Helical" evidence="18">
    <location>
        <begin position="192"/>
        <end position="209"/>
    </location>
</feature>
<dbReference type="PROSITE" id="PS01017">
    <property type="entry name" value="STEROL_REDUCT_1"/>
    <property type="match status" value="1"/>
</dbReference>
<evidence type="ECO:0000256" key="6">
    <source>
        <dbReference type="ARBA" id="ARBA00022857"/>
    </source>
</evidence>
<dbReference type="AlphaFoldDB" id="A0A8J5XLZ2"/>
<feature type="transmembrane region" description="Helical" evidence="18">
    <location>
        <begin position="134"/>
        <end position="154"/>
    </location>
</feature>
<dbReference type="GO" id="GO:0006696">
    <property type="term" value="P:ergosterol biosynthetic process"/>
    <property type="evidence" value="ECO:0007669"/>
    <property type="project" value="TreeGrafter"/>
</dbReference>
<keyword evidence="3" id="KW-0444">Lipid biosynthesis</keyword>
<comment type="similarity">
    <text evidence="2">Belongs to the ERG4/ERG24 family.</text>
</comment>
<evidence type="ECO:0000256" key="11">
    <source>
        <dbReference type="ARBA" id="ARBA00023098"/>
    </source>
</evidence>
<feature type="transmembrane region" description="Helical" evidence="18">
    <location>
        <begin position="95"/>
        <end position="114"/>
    </location>
</feature>
<dbReference type="Gene3D" id="1.20.120.1630">
    <property type="match status" value="1"/>
</dbReference>
<evidence type="ECO:0000256" key="7">
    <source>
        <dbReference type="ARBA" id="ARBA00022955"/>
    </source>
</evidence>
<evidence type="ECO:0000256" key="14">
    <source>
        <dbReference type="ARBA" id="ARBA00023221"/>
    </source>
</evidence>
<evidence type="ECO:0000256" key="1">
    <source>
        <dbReference type="ARBA" id="ARBA00004477"/>
    </source>
</evidence>
<comment type="caution">
    <text evidence="19">The sequence shown here is derived from an EMBL/GenBank/DDBJ whole genome shotgun (WGS) entry which is preliminary data.</text>
</comment>
<dbReference type="OrthoDB" id="5326588at2759"/>
<name>A0A8J5XLZ2_DIALT</name>
<keyword evidence="9" id="KW-0560">Oxidoreductase</keyword>
<dbReference type="GO" id="GO:0000246">
    <property type="term" value="F:Delta24(24-1) sterol reductase activity"/>
    <property type="evidence" value="ECO:0007669"/>
    <property type="project" value="UniProtKB-EC"/>
</dbReference>
<evidence type="ECO:0000256" key="5">
    <source>
        <dbReference type="ARBA" id="ARBA00022824"/>
    </source>
</evidence>
<evidence type="ECO:0000256" key="8">
    <source>
        <dbReference type="ARBA" id="ARBA00022989"/>
    </source>
</evidence>
<evidence type="ECO:0000256" key="3">
    <source>
        <dbReference type="ARBA" id="ARBA00022516"/>
    </source>
</evidence>
<feature type="transmembrane region" description="Helical" evidence="18">
    <location>
        <begin position="253"/>
        <end position="273"/>
    </location>
</feature>
<evidence type="ECO:0000256" key="13">
    <source>
        <dbReference type="ARBA" id="ARBA00023166"/>
    </source>
</evidence>
<dbReference type="PANTHER" id="PTHR21257">
    <property type="entry name" value="DELTA(14)-STEROL REDUCTASE"/>
    <property type="match status" value="1"/>
</dbReference>
<evidence type="ECO:0000256" key="16">
    <source>
        <dbReference type="ARBA" id="ARBA00038892"/>
    </source>
</evidence>
<feature type="transmembrane region" description="Helical" evidence="18">
    <location>
        <begin position="61"/>
        <end position="83"/>
    </location>
</feature>
<evidence type="ECO:0000256" key="12">
    <source>
        <dbReference type="ARBA" id="ARBA00023136"/>
    </source>
</evidence>
<feature type="transmembrane region" description="Helical" evidence="18">
    <location>
        <begin position="367"/>
        <end position="392"/>
    </location>
</feature>
<evidence type="ECO:0000256" key="10">
    <source>
        <dbReference type="ARBA" id="ARBA00023011"/>
    </source>
</evidence>
<comment type="pathway">
    <text evidence="15">Steroid metabolism; ergosterol biosynthesis.</text>
</comment>
<keyword evidence="13" id="KW-1207">Sterol metabolism</keyword>
<dbReference type="InterPro" id="IPR018083">
    <property type="entry name" value="Sterol_reductase_CS"/>
</dbReference>
<dbReference type="Pfam" id="PF01222">
    <property type="entry name" value="ERG4_ERG24"/>
    <property type="match status" value="1"/>
</dbReference>
<keyword evidence="6" id="KW-0521">NADP</keyword>
<keyword evidence="11" id="KW-0443">Lipid metabolism</keyword>
<evidence type="ECO:0000313" key="20">
    <source>
        <dbReference type="Proteomes" id="UP000751190"/>
    </source>
</evidence>
<proteinExistence type="inferred from homology"/>
<dbReference type="EC" id="1.3.1.71" evidence="16"/>
<comment type="subcellular location">
    <subcellularLocation>
        <location evidence="1">Endoplasmic reticulum membrane</location>
        <topology evidence="1">Multi-pass membrane protein</topology>
    </subcellularLocation>
</comment>
<dbReference type="Proteomes" id="UP000751190">
    <property type="component" value="Unassembled WGS sequence"/>
</dbReference>
<feature type="transmembrane region" description="Helical" evidence="18">
    <location>
        <begin position="215"/>
        <end position="232"/>
    </location>
</feature>
<keyword evidence="8 18" id="KW-1133">Transmembrane helix</keyword>